<name>A0A673Y6T2_SALTR</name>
<dbReference type="Gene3D" id="3.10.20.90">
    <property type="entry name" value="Phosphatidylinositol 3-kinase Catalytic Subunit, Chain A, domain 1"/>
    <property type="match status" value="1"/>
</dbReference>
<organism evidence="2 3">
    <name type="scientific">Salmo trutta</name>
    <name type="common">Brown trout</name>
    <dbReference type="NCBI Taxonomy" id="8032"/>
    <lineage>
        <taxon>Eukaryota</taxon>
        <taxon>Metazoa</taxon>
        <taxon>Chordata</taxon>
        <taxon>Craniata</taxon>
        <taxon>Vertebrata</taxon>
        <taxon>Euteleostomi</taxon>
        <taxon>Actinopterygii</taxon>
        <taxon>Neopterygii</taxon>
        <taxon>Teleostei</taxon>
        <taxon>Protacanthopterygii</taxon>
        <taxon>Salmoniformes</taxon>
        <taxon>Salmonidae</taxon>
        <taxon>Salmoninae</taxon>
        <taxon>Salmo</taxon>
    </lineage>
</organism>
<dbReference type="PANTHER" id="PTHR15286">
    <property type="entry name" value="RAS-ASSOCIATING DOMAIN CONTAINING PROTEIN"/>
    <property type="match status" value="1"/>
</dbReference>
<protein>
    <submittedName>
        <fullName evidence="2">Ras association domain family member 7b</fullName>
    </submittedName>
</protein>
<dbReference type="Proteomes" id="UP000472277">
    <property type="component" value="Chromosome 12"/>
</dbReference>
<evidence type="ECO:0000313" key="3">
    <source>
        <dbReference type="Proteomes" id="UP000472277"/>
    </source>
</evidence>
<reference evidence="2" key="1">
    <citation type="submission" date="2025-08" db="UniProtKB">
        <authorList>
            <consortium name="Ensembl"/>
        </authorList>
    </citation>
    <scope>IDENTIFICATION</scope>
</reference>
<keyword evidence="3" id="KW-1185">Reference proteome</keyword>
<feature type="compositionally biased region" description="Polar residues" evidence="1">
    <location>
        <begin position="119"/>
        <end position="129"/>
    </location>
</feature>
<feature type="region of interest" description="Disordered" evidence="1">
    <location>
        <begin position="78"/>
        <end position="106"/>
    </location>
</feature>
<dbReference type="Ensembl" id="ENSSTUT00000031647.1">
    <property type="protein sequence ID" value="ENSSTUP00000030256.1"/>
    <property type="gene ID" value="ENSSTUG00000013048.1"/>
</dbReference>
<dbReference type="GeneTree" id="ENSGT00950000182839"/>
<accession>A0A673Y6T2</accession>
<feature type="region of interest" description="Disordered" evidence="1">
    <location>
        <begin position="216"/>
        <end position="255"/>
    </location>
</feature>
<dbReference type="InterPro" id="IPR033593">
    <property type="entry name" value="N-RASSF"/>
</dbReference>
<dbReference type="InterPro" id="IPR029071">
    <property type="entry name" value="Ubiquitin-like_domsf"/>
</dbReference>
<reference evidence="2" key="2">
    <citation type="submission" date="2025-09" db="UniProtKB">
        <authorList>
            <consortium name="Ensembl"/>
        </authorList>
    </citation>
    <scope>IDENTIFICATION</scope>
</reference>
<evidence type="ECO:0000313" key="2">
    <source>
        <dbReference type="Ensembl" id="ENSSTUP00000030256.1"/>
    </source>
</evidence>
<dbReference type="SUPFAM" id="SSF54236">
    <property type="entry name" value="Ubiquitin-like"/>
    <property type="match status" value="1"/>
</dbReference>
<dbReference type="PANTHER" id="PTHR15286:SF11">
    <property type="entry name" value="RAS ASSOCIATION DOMAIN-CONTAINING PROTEIN 7"/>
    <property type="match status" value="1"/>
</dbReference>
<dbReference type="AlphaFoldDB" id="A0A673Y6T2"/>
<evidence type="ECO:0000256" key="1">
    <source>
        <dbReference type="SAM" id="MobiDB-lite"/>
    </source>
</evidence>
<sequence length="279" mass="31462">TLLGSAKMELKVWVEGVVRVMCGLSLETSCQDVVIALAQAIMGRYRQLVADDCPLESLSYLGQLAIEVQFILRCTGPTNTDGPNRPTLDRVHPLPRQPTPMPPRCQESKKALTFNLGPSTISRRTNANKPVTPVPGQNPGLVEELDRLEVRLRQNEAELMHGEYCEEQMQREKDKEQDIQGHLHQLYTSMDEYSFRLKELQTHSFRLGQDFCVEADRQSSRPGTPQPEEAMGALREELHNRHQKGGGARRVIDRDEESIAELQSSGCRMPYVNEDPNGN</sequence>
<feature type="region of interest" description="Disordered" evidence="1">
    <location>
        <begin position="119"/>
        <end position="140"/>
    </location>
</feature>
<proteinExistence type="predicted"/>